<dbReference type="Pfam" id="PF01032">
    <property type="entry name" value="FecCD"/>
    <property type="match status" value="1"/>
</dbReference>
<accession>A0A175R327</accession>
<keyword evidence="6 8" id="KW-1133">Transmembrane helix</keyword>
<dbReference type="RefSeq" id="WP_058636424.1">
    <property type="nucleotide sequence ID" value="NZ_LDPZ01000060.1"/>
</dbReference>
<feature type="transmembrane region" description="Helical" evidence="8">
    <location>
        <begin position="61"/>
        <end position="87"/>
    </location>
</feature>
<gene>
    <name evidence="9" type="ORF">NS226_19740</name>
</gene>
<dbReference type="SUPFAM" id="SSF81345">
    <property type="entry name" value="ABC transporter involved in vitamin B12 uptake, BtuC"/>
    <property type="match status" value="1"/>
</dbReference>
<dbReference type="EMBL" id="LDPZ01000060">
    <property type="protein sequence ID" value="KTQ85357.1"/>
    <property type="molecule type" value="Genomic_DNA"/>
</dbReference>
<dbReference type="Proteomes" id="UP000078272">
    <property type="component" value="Unassembled WGS sequence"/>
</dbReference>
<keyword evidence="7 8" id="KW-0472">Membrane</keyword>
<dbReference type="InterPro" id="IPR000522">
    <property type="entry name" value="ABC_transptr_permease_BtuC"/>
</dbReference>
<evidence type="ECO:0000313" key="10">
    <source>
        <dbReference type="Proteomes" id="UP000078272"/>
    </source>
</evidence>
<evidence type="ECO:0000256" key="3">
    <source>
        <dbReference type="ARBA" id="ARBA00022448"/>
    </source>
</evidence>
<evidence type="ECO:0000256" key="1">
    <source>
        <dbReference type="ARBA" id="ARBA00004651"/>
    </source>
</evidence>
<proteinExistence type="inferred from homology"/>
<comment type="similarity">
    <text evidence="2">Belongs to the binding-protein-dependent transport system permease family. FecCD subfamily.</text>
</comment>
<evidence type="ECO:0000256" key="7">
    <source>
        <dbReference type="ARBA" id="ARBA00023136"/>
    </source>
</evidence>
<dbReference type="GO" id="GO:0005886">
    <property type="term" value="C:plasma membrane"/>
    <property type="evidence" value="ECO:0007669"/>
    <property type="project" value="UniProtKB-SubCell"/>
</dbReference>
<organism evidence="9 10">
    <name type="scientific">Aureimonas ureilytica</name>
    <dbReference type="NCBI Taxonomy" id="401562"/>
    <lineage>
        <taxon>Bacteria</taxon>
        <taxon>Pseudomonadati</taxon>
        <taxon>Pseudomonadota</taxon>
        <taxon>Alphaproteobacteria</taxon>
        <taxon>Hyphomicrobiales</taxon>
        <taxon>Aurantimonadaceae</taxon>
        <taxon>Aureimonas</taxon>
    </lineage>
</organism>
<name>A0A175R327_9HYPH</name>
<evidence type="ECO:0000256" key="8">
    <source>
        <dbReference type="SAM" id="Phobius"/>
    </source>
</evidence>
<feature type="non-terminal residue" evidence="9">
    <location>
        <position position="105"/>
    </location>
</feature>
<evidence type="ECO:0000256" key="5">
    <source>
        <dbReference type="ARBA" id="ARBA00022692"/>
    </source>
</evidence>
<comment type="caution">
    <text evidence="9">The sequence shown here is derived from an EMBL/GenBank/DDBJ whole genome shotgun (WGS) entry which is preliminary data.</text>
</comment>
<evidence type="ECO:0000256" key="6">
    <source>
        <dbReference type="ARBA" id="ARBA00022989"/>
    </source>
</evidence>
<dbReference type="GO" id="GO:0022857">
    <property type="term" value="F:transmembrane transporter activity"/>
    <property type="evidence" value="ECO:0007669"/>
    <property type="project" value="InterPro"/>
</dbReference>
<keyword evidence="3" id="KW-0813">Transport</keyword>
<evidence type="ECO:0000256" key="2">
    <source>
        <dbReference type="ARBA" id="ARBA00007935"/>
    </source>
</evidence>
<evidence type="ECO:0000313" key="9">
    <source>
        <dbReference type="EMBL" id="KTQ85357.1"/>
    </source>
</evidence>
<keyword evidence="4" id="KW-1003">Cell membrane</keyword>
<dbReference type="Gene3D" id="1.10.3470.10">
    <property type="entry name" value="ABC transporter involved in vitamin B12 uptake, BtuC"/>
    <property type="match status" value="1"/>
</dbReference>
<evidence type="ECO:0008006" key="11">
    <source>
        <dbReference type="Google" id="ProtNLM"/>
    </source>
</evidence>
<keyword evidence="5 8" id="KW-0812">Transmembrane</keyword>
<comment type="subcellular location">
    <subcellularLocation>
        <location evidence="1">Cell membrane</location>
        <topology evidence="1">Multi-pass membrane protein</topology>
    </subcellularLocation>
</comment>
<reference evidence="9 10" key="1">
    <citation type="journal article" date="2016" name="Front. Microbiol.">
        <title>Genomic Resource of Rice Seed Associated Bacteria.</title>
        <authorList>
            <person name="Midha S."/>
            <person name="Bansal K."/>
            <person name="Sharma S."/>
            <person name="Kumar N."/>
            <person name="Patil P.P."/>
            <person name="Chaudhry V."/>
            <person name="Patil P.B."/>
        </authorList>
    </citation>
    <scope>NUCLEOTIDE SEQUENCE [LARGE SCALE GENOMIC DNA]</scope>
    <source>
        <strain evidence="9 10">NS226</strain>
    </source>
</reference>
<dbReference type="AlphaFoldDB" id="A0A175R327"/>
<protein>
    <recommendedName>
        <fullName evidence="11">Iron ABC transporter permease</fullName>
    </recommendedName>
</protein>
<sequence length="105" mass="10628">MSEPWLARAAPPLRPRLGAAPLVLPLLALSLVAAAALLGPPLAHLWQGGGLEAGYDPARMVFLYATLPRAAMALVCGAALGASGALLQQALRNPLASPTTLGIDA</sequence>
<dbReference type="InterPro" id="IPR037294">
    <property type="entry name" value="ABC_BtuC-like"/>
</dbReference>
<evidence type="ECO:0000256" key="4">
    <source>
        <dbReference type="ARBA" id="ARBA00022475"/>
    </source>
</evidence>